<sequence>MPSASVPLSSEASVEFKSYSEETDCSAEGNPEPIVRSQTLIYRWNESQWWIKVRFQGDVYSLLDEPRVGPRTTRRERREEFRTFVRLIDYRRLPPLNDTVTELVLDEIVRGHASRLVMHANEESNHNHFVKIAAKLKWAVQEDPSRVVYPTYDEFPSFHAIDLNELSDQTEIADGVFRVLNVNNNTPYILKVVNRPLYYPHDTKVIRNELENIEIIRNVPGIVQAAGVAVSTNPYKTSSTSDQPPVIVGIVLEYYSGGSLKTLLKEHCLLDFAWERWALQIATALACFHMAGKTHLDIKPANIVIDADGNAVLIDISGIGGYTHGWRAPEILGEVQPSELPFAVRRSNDTWAYGKVLLELVLHAGDSPFVRALRQISGDLMIEDMHERMTLLEAIPKLACCSVKSHSLCK</sequence>
<keyword evidence="3 6" id="KW-0418">Kinase</keyword>
<dbReference type="Gene3D" id="1.10.510.10">
    <property type="entry name" value="Transferase(Phosphotransferase) domain 1"/>
    <property type="match status" value="1"/>
</dbReference>
<dbReference type="GO" id="GO:0005524">
    <property type="term" value="F:ATP binding"/>
    <property type="evidence" value="ECO:0007669"/>
    <property type="project" value="UniProtKB-KW"/>
</dbReference>
<dbReference type="PANTHER" id="PTHR44329">
    <property type="entry name" value="SERINE/THREONINE-PROTEIN KINASE TNNI3K-RELATED"/>
    <property type="match status" value="1"/>
</dbReference>
<evidence type="ECO:0000313" key="6">
    <source>
        <dbReference type="EMBL" id="PWY96141.1"/>
    </source>
</evidence>
<dbReference type="STRING" id="1450535.A0A317XDA3"/>
<comment type="caution">
    <text evidence="6">The sequence shown here is derived from an EMBL/GenBank/DDBJ whole genome shotgun (WGS) entry which is preliminary data.</text>
</comment>
<dbReference type="SUPFAM" id="SSF56112">
    <property type="entry name" value="Protein kinase-like (PK-like)"/>
    <property type="match status" value="1"/>
</dbReference>
<dbReference type="Proteomes" id="UP000246702">
    <property type="component" value="Unassembled WGS sequence"/>
</dbReference>
<dbReference type="Pfam" id="PF00069">
    <property type="entry name" value="Pkinase"/>
    <property type="match status" value="1"/>
</dbReference>
<dbReference type="PROSITE" id="PS50011">
    <property type="entry name" value="PROTEIN_KINASE_DOM"/>
    <property type="match status" value="1"/>
</dbReference>
<evidence type="ECO:0000256" key="1">
    <source>
        <dbReference type="ARBA" id="ARBA00022679"/>
    </source>
</evidence>
<proteinExistence type="predicted"/>
<dbReference type="SMART" id="SM00220">
    <property type="entry name" value="S_TKc"/>
    <property type="match status" value="1"/>
</dbReference>
<evidence type="ECO:0000259" key="5">
    <source>
        <dbReference type="PROSITE" id="PS50011"/>
    </source>
</evidence>
<dbReference type="GeneID" id="37111674"/>
<dbReference type="InterPro" id="IPR051681">
    <property type="entry name" value="Ser/Thr_Kinases-Pseudokinases"/>
</dbReference>
<protein>
    <submittedName>
        <fullName evidence="6">Protein kinase</fullName>
    </submittedName>
</protein>
<evidence type="ECO:0000256" key="3">
    <source>
        <dbReference type="ARBA" id="ARBA00022777"/>
    </source>
</evidence>
<dbReference type="PANTHER" id="PTHR44329:SF288">
    <property type="entry name" value="MITOGEN-ACTIVATED PROTEIN KINASE KINASE KINASE 20"/>
    <property type="match status" value="1"/>
</dbReference>
<dbReference type="EMBL" id="MSFK01000001">
    <property type="protein sequence ID" value="PWY96141.1"/>
    <property type="molecule type" value="Genomic_DNA"/>
</dbReference>
<dbReference type="RefSeq" id="XP_025472902.1">
    <property type="nucleotide sequence ID" value="XM_025609531.1"/>
</dbReference>
<keyword evidence="2" id="KW-0547">Nucleotide-binding</keyword>
<keyword evidence="7" id="KW-1185">Reference proteome</keyword>
<dbReference type="InterPro" id="IPR000719">
    <property type="entry name" value="Prot_kinase_dom"/>
</dbReference>
<feature type="domain" description="Protein kinase" evidence="5">
    <location>
        <begin position="166"/>
        <end position="410"/>
    </location>
</feature>
<evidence type="ECO:0000256" key="2">
    <source>
        <dbReference type="ARBA" id="ARBA00022741"/>
    </source>
</evidence>
<organism evidence="6 7">
    <name type="scientific">Aspergillus sclerotioniger CBS 115572</name>
    <dbReference type="NCBI Taxonomy" id="1450535"/>
    <lineage>
        <taxon>Eukaryota</taxon>
        <taxon>Fungi</taxon>
        <taxon>Dikarya</taxon>
        <taxon>Ascomycota</taxon>
        <taxon>Pezizomycotina</taxon>
        <taxon>Eurotiomycetes</taxon>
        <taxon>Eurotiomycetidae</taxon>
        <taxon>Eurotiales</taxon>
        <taxon>Aspergillaceae</taxon>
        <taxon>Aspergillus</taxon>
        <taxon>Aspergillus subgen. Circumdati</taxon>
    </lineage>
</organism>
<dbReference type="InterPro" id="IPR011009">
    <property type="entry name" value="Kinase-like_dom_sf"/>
</dbReference>
<dbReference type="GO" id="GO:0004674">
    <property type="term" value="F:protein serine/threonine kinase activity"/>
    <property type="evidence" value="ECO:0007669"/>
    <property type="project" value="TreeGrafter"/>
</dbReference>
<accession>A0A317XDA3</accession>
<reference evidence="6 7" key="1">
    <citation type="submission" date="2016-12" db="EMBL/GenBank/DDBJ databases">
        <title>The genomes of Aspergillus section Nigri reveals drivers in fungal speciation.</title>
        <authorList>
            <consortium name="DOE Joint Genome Institute"/>
            <person name="Vesth T.C."/>
            <person name="Nybo J."/>
            <person name="Theobald S."/>
            <person name="Brandl J."/>
            <person name="Frisvad J.C."/>
            <person name="Nielsen K.F."/>
            <person name="Lyhne E.K."/>
            <person name="Kogle M.E."/>
            <person name="Kuo A."/>
            <person name="Riley R."/>
            <person name="Clum A."/>
            <person name="Nolan M."/>
            <person name="Lipzen A."/>
            <person name="Salamov A."/>
            <person name="Henrissat B."/>
            <person name="Wiebenga A."/>
            <person name="De Vries R.P."/>
            <person name="Grigoriev I.V."/>
            <person name="Mortensen U.H."/>
            <person name="Andersen M.R."/>
            <person name="Baker S.E."/>
        </authorList>
    </citation>
    <scope>NUCLEOTIDE SEQUENCE [LARGE SCALE GENOMIC DNA]</scope>
    <source>
        <strain evidence="6 7">CBS 115572</strain>
    </source>
</reference>
<evidence type="ECO:0000256" key="4">
    <source>
        <dbReference type="ARBA" id="ARBA00022840"/>
    </source>
</evidence>
<dbReference type="AlphaFoldDB" id="A0A317XDA3"/>
<keyword evidence="4" id="KW-0067">ATP-binding</keyword>
<dbReference type="OrthoDB" id="4062651at2759"/>
<name>A0A317XDA3_9EURO</name>
<evidence type="ECO:0000313" key="7">
    <source>
        <dbReference type="Proteomes" id="UP000246702"/>
    </source>
</evidence>
<keyword evidence="1" id="KW-0808">Transferase</keyword>
<gene>
    <name evidence="6" type="ORF">BO94DRAFT_505196</name>
</gene>